<name>A0AA38FYS4_TAXCH</name>
<evidence type="ECO:0000313" key="2">
    <source>
        <dbReference type="Proteomes" id="UP000824469"/>
    </source>
</evidence>
<sequence>MQERSTRFGSFGRKGSNLHFLTLGQLGRKLPTGPKMEQLQGFRPIGEQNALRNLGH</sequence>
<reference evidence="1 2" key="1">
    <citation type="journal article" date="2021" name="Nat. Plants">
        <title>The Taxus genome provides insights into paclitaxel biosynthesis.</title>
        <authorList>
            <person name="Xiong X."/>
            <person name="Gou J."/>
            <person name="Liao Q."/>
            <person name="Li Y."/>
            <person name="Zhou Q."/>
            <person name="Bi G."/>
            <person name="Li C."/>
            <person name="Du R."/>
            <person name="Wang X."/>
            <person name="Sun T."/>
            <person name="Guo L."/>
            <person name="Liang H."/>
            <person name="Lu P."/>
            <person name="Wu Y."/>
            <person name="Zhang Z."/>
            <person name="Ro D.K."/>
            <person name="Shang Y."/>
            <person name="Huang S."/>
            <person name="Yan J."/>
        </authorList>
    </citation>
    <scope>NUCLEOTIDE SEQUENCE [LARGE SCALE GENOMIC DNA]</scope>
    <source>
        <strain evidence="1">Ta-2019</strain>
    </source>
</reference>
<comment type="caution">
    <text evidence="1">The sequence shown here is derived from an EMBL/GenBank/DDBJ whole genome shotgun (WGS) entry which is preliminary data.</text>
</comment>
<evidence type="ECO:0000313" key="1">
    <source>
        <dbReference type="EMBL" id="KAH9313062.1"/>
    </source>
</evidence>
<dbReference type="EMBL" id="JAHRHJ020000006">
    <property type="protein sequence ID" value="KAH9313062.1"/>
    <property type="molecule type" value="Genomic_DNA"/>
</dbReference>
<feature type="non-terminal residue" evidence="1">
    <location>
        <position position="56"/>
    </location>
</feature>
<dbReference type="Proteomes" id="UP000824469">
    <property type="component" value="Unassembled WGS sequence"/>
</dbReference>
<keyword evidence="2" id="KW-1185">Reference proteome</keyword>
<organism evidence="1 2">
    <name type="scientific">Taxus chinensis</name>
    <name type="common">Chinese yew</name>
    <name type="synonym">Taxus wallichiana var. chinensis</name>
    <dbReference type="NCBI Taxonomy" id="29808"/>
    <lineage>
        <taxon>Eukaryota</taxon>
        <taxon>Viridiplantae</taxon>
        <taxon>Streptophyta</taxon>
        <taxon>Embryophyta</taxon>
        <taxon>Tracheophyta</taxon>
        <taxon>Spermatophyta</taxon>
        <taxon>Pinopsida</taxon>
        <taxon>Pinidae</taxon>
        <taxon>Conifers II</taxon>
        <taxon>Cupressales</taxon>
        <taxon>Taxaceae</taxon>
        <taxon>Taxus</taxon>
    </lineage>
</organism>
<protein>
    <submittedName>
        <fullName evidence="1">Uncharacterized protein</fullName>
    </submittedName>
</protein>
<gene>
    <name evidence="1" type="ORF">KI387_028097</name>
</gene>
<proteinExistence type="predicted"/>
<dbReference type="AlphaFoldDB" id="A0AA38FYS4"/>
<accession>A0AA38FYS4</accession>